<protein>
    <recommendedName>
        <fullName evidence="4">C2H2-type domain-containing protein</fullName>
    </recommendedName>
</protein>
<proteinExistence type="predicted"/>
<evidence type="ECO:0000313" key="3">
    <source>
        <dbReference type="Proteomes" id="UP000193689"/>
    </source>
</evidence>
<dbReference type="Proteomes" id="UP000193689">
    <property type="component" value="Unassembled WGS sequence"/>
</dbReference>
<accession>A0A1Y2DEB5</accession>
<dbReference type="EMBL" id="MCFJ01000021">
    <property type="protein sequence ID" value="ORY57005.1"/>
    <property type="molecule type" value="Genomic_DNA"/>
</dbReference>
<comment type="caution">
    <text evidence="2">The sequence shown here is derived from an EMBL/GenBank/DDBJ whole genome shotgun (WGS) entry which is preliminary data.</text>
</comment>
<dbReference type="GeneID" id="63780735"/>
<dbReference type="PANTHER" id="PTHR37535">
    <property type="entry name" value="FLUG DOMAIN PROTEIN"/>
    <property type="match status" value="1"/>
</dbReference>
<dbReference type="SUPFAM" id="SSF56112">
    <property type="entry name" value="Protein kinase-like (PK-like)"/>
    <property type="match status" value="1"/>
</dbReference>
<organism evidence="2 3">
    <name type="scientific">Pseudomassariella vexata</name>
    <dbReference type="NCBI Taxonomy" id="1141098"/>
    <lineage>
        <taxon>Eukaryota</taxon>
        <taxon>Fungi</taxon>
        <taxon>Dikarya</taxon>
        <taxon>Ascomycota</taxon>
        <taxon>Pezizomycotina</taxon>
        <taxon>Sordariomycetes</taxon>
        <taxon>Xylariomycetidae</taxon>
        <taxon>Amphisphaeriales</taxon>
        <taxon>Pseudomassariaceae</taxon>
        <taxon>Pseudomassariella</taxon>
    </lineage>
</organism>
<reference evidence="2 3" key="1">
    <citation type="submission" date="2016-07" db="EMBL/GenBank/DDBJ databases">
        <title>Pervasive Adenine N6-methylation of Active Genes in Fungi.</title>
        <authorList>
            <consortium name="DOE Joint Genome Institute"/>
            <person name="Mondo S.J."/>
            <person name="Dannebaum R.O."/>
            <person name="Kuo R.C."/>
            <person name="Labutti K."/>
            <person name="Haridas S."/>
            <person name="Kuo A."/>
            <person name="Salamov A."/>
            <person name="Ahrendt S.R."/>
            <person name="Lipzen A."/>
            <person name="Sullivan W."/>
            <person name="Andreopoulos W.B."/>
            <person name="Clum A."/>
            <person name="Lindquist E."/>
            <person name="Daum C."/>
            <person name="Ramamoorthy G.K."/>
            <person name="Gryganskyi A."/>
            <person name="Culley D."/>
            <person name="Magnuson J.K."/>
            <person name="James T.Y."/>
            <person name="O'Malley M.A."/>
            <person name="Stajich J.E."/>
            <person name="Spatafora J.W."/>
            <person name="Visel A."/>
            <person name="Grigoriev I.V."/>
        </authorList>
    </citation>
    <scope>NUCLEOTIDE SEQUENCE [LARGE SCALE GENOMIC DNA]</scope>
    <source>
        <strain evidence="2 3">CBS 129021</strain>
    </source>
</reference>
<keyword evidence="3" id="KW-1185">Reference proteome</keyword>
<dbReference type="Pfam" id="PF11917">
    <property type="entry name" value="DUF3435"/>
    <property type="match status" value="1"/>
</dbReference>
<dbReference type="AlphaFoldDB" id="A0A1Y2DEB5"/>
<dbReference type="OrthoDB" id="4485682at2759"/>
<name>A0A1Y2DEB5_9PEZI</name>
<feature type="region of interest" description="Disordered" evidence="1">
    <location>
        <begin position="958"/>
        <end position="982"/>
    </location>
</feature>
<evidence type="ECO:0000256" key="1">
    <source>
        <dbReference type="SAM" id="MobiDB-lite"/>
    </source>
</evidence>
<dbReference type="STRING" id="1141098.A0A1Y2DEB5"/>
<dbReference type="InterPro" id="IPR021842">
    <property type="entry name" value="DUF3435"/>
</dbReference>
<dbReference type="PANTHER" id="PTHR37535:SF3">
    <property type="entry name" value="FLUG DOMAIN-CONTAINING PROTEIN"/>
    <property type="match status" value="1"/>
</dbReference>
<sequence>MGQTTDFLVTLPSSPGATTIDGHPAKSITSKISSLLKWHSNDTPPPGREAIYISLLLKYLNPTLYGQPTCFLCLTTCDSWDAVWIHSNRKHAAEAIWPLDCPECQRMGKKAPLPQVRNLGEWCAHVHEDHAPGEEEPFRCLLGCKTFASIRDLTTHLEKNHHEFGLFITAFLSSSFWQATSPSSSSIILLLIHSSRRAFSSFLYASVTSGGENERVAKVKNGSRVPGVVDLANMAVLEDWPGMRQGGRGIVENLTAAEDYFVQYAIAKEHHLQRLLDKVNVEGLKHTASNIRKGVPCRIPALEHDGSASGEDVVSRQMGGQNCHVDIKFDDGVTWIARIRLEDPVLPPPGVQSYVFLSEIATLEFLAKTSVPAPKVYHYQLQGSANIVGTSYVLMEKMPGKPLDWNEAANDGIDEGSNEEGAVSYSQSRFSIDCLGQGGGTNATNSIQQMIQQYAEQGPTAANHGERTQDALARQMEKWRKFATEAGIDPHEKLLVAKPRSRIKKESTVKTYWKWLYVNLNEATGKWMTEEILRDVANWINGELIPLFGLDTSQKDKSDLFRAQMTLILIIAAATTTRPDALIGNVLYRHVELQIFRPAPGSTTARIGLLDLQHVKKKAAGRMIFGLHEEPTLLHDPVLHMLALALADRAFLNDITSLEQLHSMRVPDEADRIRLPWSEEWMARPVFRPTEASDYGKAISPTKPLAYETARKKFHSFGRATGYCKDLAILRHSTTVGQKTQRDGHRQGNSSTCVAYYMPNFIAADCQAITFGSERQVNLIERMGRLHRYGGAPTKLTEKQRQKMYNHSTLVSCREKRNAFYSELRRQYGQTRYYSKGTELEQQYLHYQNLVKKTKAMLEKNRLDQAIQDFHSTAHAQEVARQLDGEEPDKAALEPSAEHELPDRQLVADLFAGASDATSEEAIRELRVQISLAISRLCLLKQSRVYRGGAGRKVRARCAEGAKGTNESQASTPGAEAPKPKAMAGTWGTTKYACGFCRWGDKSAGKVQRQRTYRVDALAMHWKVHHAAILDAELLLCPYPSCDAAFGNAPFCQRFGRISWVNHVSQVHGIPLGRGWTRDAGPDWRVALGMTSPVFYIRRPVPMLPSTKLFSPSTDTMDQDQDILPHRWLEAFPGIYVAIPRQPQPEDAMNVQVGIITWHTADVAPAFVRTDVQFDVYRLPLQRAAREGWASWSLYFEAYG</sequence>
<dbReference type="InterPro" id="IPR011009">
    <property type="entry name" value="Kinase-like_dom_sf"/>
</dbReference>
<dbReference type="InParanoid" id="A0A1Y2DEB5"/>
<evidence type="ECO:0008006" key="4">
    <source>
        <dbReference type="Google" id="ProtNLM"/>
    </source>
</evidence>
<evidence type="ECO:0000313" key="2">
    <source>
        <dbReference type="EMBL" id="ORY57005.1"/>
    </source>
</evidence>
<gene>
    <name evidence="2" type="ORF">BCR38DRAFT_490448</name>
</gene>
<dbReference type="RefSeq" id="XP_040710472.1">
    <property type="nucleotide sequence ID" value="XM_040864523.1"/>
</dbReference>